<protein>
    <submittedName>
        <fullName evidence="1">Uncharacterized protein</fullName>
    </submittedName>
</protein>
<dbReference type="InParanoid" id="A0A0D0CW18"/>
<reference evidence="2" key="2">
    <citation type="submission" date="2015-01" db="EMBL/GenBank/DDBJ databases">
        <title>Evolutionary Origins and Diversification of the Mycorrhizal Mutualists.</title>
        <authorList>
            <consortium name="DOE Joint Genome Institute"/>
            <consortium name="Mycorrhizal Genomics Consortium"/>
            <person name="Kohler A."/>
            <person name="Kuo A."/>
            <person name="Nagy L.G."/>
            <person name="Floudas D."/>
            <person name="Copeland A."/>
            <person name="Barry K.W."/>
            <person name="Cichocki N."/>
            <person name="Veneault-Fourrey C."/>
            <person name="LaButti K."/>
            <person name="Lindquist E.A."/>
            <person name="Lipzen A."/>
            <person name="Lundell T."/>
            <person name="Morin E."/>
            <person name="Murat C."/>
            <person name="Riley R."/>
            <person name="Ohm R."/>
            <person name="Sun H."/>
            <person name="Tunlid A."/>
            <person name="Henrissat B."/>
            <person name="Grigoriev I.V."/>
            <person name="Hibbett D.S."/>
            <person name="Martin F."/>
        </authorList>
    </citation>
    <scope>NUCLEOTIDE SEQUENCE [LARGE SCALE GENOMIC DNA]</scope>
    <source>
        <strain evidence="2">Ve08.2h10</strain>
    </source>
</reference>
<evidence type="ECO:0000313" key="1">
    <source>
        <dbReference type="EMBL" id="KIK75286.1"/>
    </source>
</evidence>
<feature type="non-terminal residue" evidence="1">
    <location>
        <position position="1"/>
    </location>
</feature>
<gene>
    <name evidence="1" type="ORF">PAXRUDRAFT_173263</name>
</gene>
<accession>A0A0D0CW18</accession>
<evidence type="ECO:0000313" key="2">
    <source>
        <dbReference type="Proteomes" id="UP000054538"/>
    </source>
</evidence>
<name>A0A0D0CW18_9AGAM</name>
<proteinExistence type="predicted"/>
<dbReference type="Proteomes" id="UP000054538">
    <property type="component" value="Unassembled WGS sequence"/>
</dbReference>
<dbReference type="EMBL" id="KN828217">
    <property type="protein sequence ID" value="KIK75286.1"/>
    <property type="molecule type" value="Genomic_DNA"/>
</dbReference>
<reference evidence="1 2" key="1">
    <citation type="submission" date="2014-04" db="EMBL/GenBank/DDBJ databases">
        <authorList>
            <consortium name="DOE Joint Genome Institute"/>
            <person name="Kuo A."/>
            <person name="Kohler A."/>
            <person name="Jargeat P."/>
            <person name="Nagy L.G."/>
            <person name="Floudas D."/>
            <person name="Copeland A."/>
            <person name="Barry K.W."/>
            <person name="Cichocki N."/>
            <person name="Veneault-Fourrey C."/>
            <person name="LaButti K."/>
            <person name="Lindquist E.A."/>
            <person name="Lipzen A."/>
            <person name="Lundell T."/>
            <person name="Morin E."/>
            <person name="Murat C."/>
            <person name="Sun H."/>
            <person name="Tunlid A."/>
            <person name="Henrissat B."/>
            <person name="Grigoriev I.V."/>
            <person name="Hibbett D.S."/>
            <person name="Martin F."/>
            <person name="Nordberg H.P."/>
            <person name="Cantor M.N."/>
            <person name="Hua S.X."/>
        </authorList>
    </citation>
    <scope>NUCLEOTIDE SEQUENCE [LARGE SCALE GENOMIC DNA]</scope>
    <source>
        <strain evidence="1 2">Ve08.2h10</strain>
    </source>
</reference>
<organism evidence="1 2">
    <name type="scientific">Paxillus rubicundulus Ve08.2h10</name>
    <dbReference type="NCBI Taxonomy" id="930991"/>
    <lineage>
        <taxon>Eukaryota</taxon>
        <taxon>Fungi</taxon>
        <taxon>Dikarya</taxon>
        <taxon>Basidiomycota</taxon>
        <taxon>Agaricomycotina</taxon>
        <taxon>Agaricomycetes</taxon>
        <taxon>Agaricomycetidae</taxon>
        <taxon>Boletales</taxon>
        <taxon>Paxilineae</taxon>
        <taxon>Paxillaceae</taxon>
        <taxon>Paxillus</taxon>
    </lineage>
</organism>
<keyword evidence="2" id="KW-1185">Reference proteome</keyword>
<dbReference type="AlphaFoldDB" id="A0A0D0CW18"/>
<dbReference type="HOGENOM" id="CLU_825281_0_0_1"/>
<sequence>HILESSPILEGTWLDHPTHPQNIEETLEGPVGTASIFIDKALVSIVEGINIPIVTDTYDDYHLSCCLTHHQGYEKSSIGSKYDIHQFLHTDSIECNNVHPFHYTIKTLDPNDLHDEDNLSPVWDIPTIQKWNEVVDGIAHQRYWADHSRSKALHRSLARRSEMLAASLRENSLLPYLKKQTYDQISKDIKLISEKELGYKRIQREHQISEGTQTLPDDLGIDPRSYQNASTRHHPSQWVLITRMEQKLGRVEMETGDAQNALLTPPVTDAQNALTSYPYHRYRIGLAPQLLVFQQTKKYNVSTTKSELFGSHIMDVPMTEMTMQTFTHIWLMPHLHT</sequence>